<evidence type="ECO:0000256" key="2">
    <source>
        <dbReference type="SAM" id="SignalP"/>
    </source>
</evidence>
<keyword evidence="1" id="KW-1133">Transmembrane helix</keyword>
<keyword evidence="1" id="KW-0812">Transmembrane</keyword>
<organism evidence="4 5">
    <name type="scientific">Derxia gummosa DSM 723</name>
    <dbReference type="NCBI Taxonomy" id="1121388"/>
    <lineage>
        <taxon>Bacteria</taxon>
        <taxon>Pseudomonadati</taxon>
        <taxon>Pseudomonadota</taxon>
        <taxon>Betaproteobacteria</taxon>
        <taxon>Burkholderiales</taxon>
        <taxon>Alcaligenaceae</taxon>
        <taxon>Derxia</taxon>
    </lineage>
</organism>
<evidence type="ECO:0000313" key="5">
    <source>
        <dbReference type="RefSeq" id="WP_028312890.1"/>
    </source>
</evidence>
<dbReference type="OrthoDB" id="9761531at2"/>
<dbReference type="InterPro" id="IPR025405">
    <property type="entry name" value="DUF4131"/>
</dbReference>
<protein>
    <submittedName>
        <fullName evidence="5">ComEC/Rec2 family competence protein</fullName>
    </submittedName>
</protein>
<feature type="chain" id="PRO_5034355885" evidence="2">
    <location>
        <begin position="21"/>
        <end position="281"/>
    </location>
</feature>
<keyword evidence="1" id="KW-0472">Membrane</keyword>
<evidence type="ECO:0000313" key="4">
    <source>
        <dbReference type="Proteomes" id="UP000675920"/>
    </source>
</evidence>
<evidence type="ECO:0000259" key="3">
    <source>
        <dbReference type="Pfam" id="PF13567"/>
    </source>
</evidence>
<reference evidence="5" key="1">
    <citation type="journal article" date="1996" name="Trends Genet.">
        <title>Who's competent and when: regulation of natural genetic competence in bacteria.</title>
        <authorList>
            <person name="Solomon J.M."/>
            <person name="Grossman A.D."/>
        </authorList>
    </citation>
    <scope>NUCLEOTIDE SEQUENCE</scope>
</reference>
<dbReference type="Proteomes" id="UP000675920">
    <property type="component" value="Unplaced"/>
</dbReference>
<reference evidence="5" key="2">
    <citation type="submission" date="2025-08" db="UniProtKB">
        <authorList>
            <consortium name="RefSeq"/>
        </authorList>
    </citation>
    <scope>IDENTIFICATION</scope>
</reference>
<feature type="transmembrane region" description="Helical" evidence="1">
    <location>
        <begin position="30"/>
        <end position="46"/>
    </location>
</feature>
<name>A0A8B6X6K3_9BURK</name>
<keyword evidence="4" id="KW-1185">Reference proteome</keyword>
<evidence type="ECO:0000256" key="1">
    <source>
        <dbReference type="SAM" id="Phobius"/>
    </source>
</evidence>
<feature type="transmembrane region" description="Helical" evidence="1">
    <location>
        <begin position="75"/>
        <end position="94"/>
    </location>
</feature>
<dbReference type="Pfam" id="PF13567">
    <property type="entry name" value="DUF4131"/>
    <property type="match status" value="1"/>
</dbReference>
<feature type="domain" description="DUF4131" evidence="3">
    <location>
        <begin position="24"/>
        <end position="222"/>
    </location>
</feature>
<dbReference type="AlphaFoldDB" id="A0A8B6X6K3"/>
<accession>A0A8B6X6K3</accession>
<sequence length="281" mass="29881">MTVPLALAFAAGVALLQAQAALGPDWLWPASVAAALGLLLVTWGRTRAPAGSGGGRITVWPRFARRAGWRDGPRGVGLAAAWMAVAFALGHGWADFRAERRLAEALPPELELRDLDLTGTVAGLPLATAGFGAEGLRFEFIVETAALDGRPVTVPRRLALAWYGSRRKGASGEVPALAPGERWQLRARLRRPHARLNPHGPDADYRLLEQGLRASGSVRNADGANRRLPGSGDYAGLTIDRLRYAIDAHIGRALAGARHAGVIAALVTGEQRGIWRVTNNS</sequence>
<proteinExistence type="predicted"/>
<dbReference type="RefSeq" id="WP_028312890.1">
    <property type="nucleotide sequence ID" value="NZ_KI519499.1"/>
</dbReference>
<feature type="signal peptide" evidence="2">
    <location>
        <begin position="1"/>
        <end position="20"/>
    </location>
</feature>
<keyword evidence="2" id="KW-0732">Signal</keyword>